<dbReference type="Pfam" id="PF01555">
    <property type="entry name" value="N6_N4_Mtase"/>
    <property type="match status" value="1"/>
</dbReference>
<dbReference type="EC" id="2.1.1.-" evidence="4"/>
<organism evidence="6 7">
    <name type="scientific">Sphingomonas oryzagri</name>
    <dbReference type="NCBI Taxonomy" id="3042314"/>
    <lineage>
        <taxon>Bacteria</taxon>
        <taxon>Pseudomonadati</taxon>
        <taxon>Pseudomonadota</taxon>
        <taxon>Alphaproteobacteria</taxon>
        <taxon>Sphingomonadales</taxon>
        <taxon>Sphingomonadaceae</taxon>
        <taxon>Sphingomonas</taxon>
    </lineage>
</organism>
<gene>
    <name evidence="6" type="ORF">QGN17_20750</name>
</gene>
<dbReference type="InterPro" id="IPR029063">
    <property type="entry name" value="SAM-dependent_MTases_sf"/>
</dbReference>
<dbReference type="SUPFAM" id="SSF53335">
    <property type="entry name" value="S-adenosyl-L-methionine-dependent methyltransferases"/>
    <property type="match status" value="1"/>
</dbReference>
<dbReference type="EMBL" id="JARYGZ010000007">
    <property type="protein sequence ID" value="MDH7641177.1"/>
    <property type="molecule type" value="Genomic_DNA"/>
</dbReference>
<protein>
    <recommendedName>
        <fullName evidence="4">Methyltransferase</fullName>
        <ecNumber evidence="4">2.1.1.-</ecNumber>
    </recommendedName>
</protein>
<comment type="catalytic activity">
    <reaction evidence="3">
        <text>a 2'-deoxyadenosine in DNA + S-adenosyl-L-methionine = an N(6)-methyl-2'-deoxyadenosine in DNA + S-adenosyl-L-homocysteine + H(+)</text>
        <dbReference type="Rhea" id="RHEA:15197"/>
        <dbReference type="Rhea" id="RHEA-COMP:12418"/>
        <dbReference type="Rhea" id="RHEA-COMP:12419"/>
        <dbReference type="ChEBI" id="CHEBI:15378"/>
        <dbReference type="ChEBI" id="CHEBI:57856"/>
        <dbReference type="ChEBI" id="CHEBI:59789"/>
        <dbReference type="ChEBI" id="CHEBI:90615"/>
        <dbReference type="ChEBI" id="CHEBI:90616"/>
        <dbReference type="EC" id="2.1.1.72"/>
    </reaction>
</comment>
<keyword evidence="2 6" id="KW-0808">Transferase</keyword>
<comment type="caution">
    <text evidence="6">The sequence shown here is derived from an EMBL/GenBank/DDBJ whole genome shotgun (WGS) entry which is preliminary data.</text>
</comment>
<evidence type="ECO:0000256" key="1">
    <source>
        <dbReference type="ARBA" id="ARBA00022603"/>
    </source>
</evidence>
<dbReference type="InterPro" id="IPR001091">
    <property type="entry name" value="RM_Methyltransferase"/>
</dbReference>
<keyword evidence="7" id="KW-1185">Reference proteome</keyword>
<dbReference type="RefSeq" id="WP_281046516.1">
    <property type="nucleotide sequence ID" value="NZ_JARYGZ010000007.1"/>
</dbReference>
<dbReference type="Proteomes" id="UP001160625">
    <property type="component" value="Unassembled WGS sequence"/>
</dbReference>
<name>A0ABT6N7S5_9SPHN</name>
<dbReference type="GO" id="GO:0032259">
    <property type="term" value="P:methylation"/>
    <property type="evidence" value="ECO:0007669"/>
    <property type="project" value="UniProtKB-KW"/>
</dbReference>
<proteinExistence type="inferred from homology"/>
<accession>A0ABT6N7S5</accession>
<dbReference type="Gene3D" id="3.40.50.150">
    <property type="entry name" value="Vaccinia Virus protein VP39"/>
    <property type="match status" value="1"/>
</dbReference>
<dbReference type="GO" id="GO:0008168">
    <property type="term" value="F:methyltransferase activity"/>
    <property type="evidence" value="ECO:0007669"/>
    <property type="project" value="UniProtKB-KW"/>
</dbReference>
<reference evidence="6" key="1">
    <citation type="submission" date="2023-04" db="EMBL/GenBank/DDBJ databases">
        <title>Sphingomonas sp. MAHUQ-71 isolated from rice field.</title>
        <authorList>
            <person name="Huq M.A."/>
        </authorList>
    </citation>
    <scope>NUCLEOTIDE SEQUENCE</scope>
    <source>
        <strain evidence="6">MAHUQ-71</strain>
    </source>
</reference>
<evidence type="ECO:0000256" key="4">
    <source>
        <dbReference type="RuleBase" id="RU362026"/>
    </source>
</evidence>
<keyword evidence="1 6" id="KW-0489">Methyltransferase</keyword>
<evidence type="ECO:0000313" key="7">
    <source>
        <dbReference type="Proteomes" id="UP001160625"/>
    </source>
</evidence>
<dbReference type="PRINTS" id="PR00508">
    <property type="entry name" value="S21N4MTFRASE"/>
</dbReference>
<evidence type="ECO:0000259" key="5">
    <source>
        <dbReference type="Pfam" id="PF01555"/>
    </source>
</evidence>
<comment type="similarity">
    <text evidence="4">Belongs to the N(4)/N(6)-methyltransferase family.</text>
</comment>
<feature type="domain" description="DNA methylase N-4/N-6" evidence="5">
    <location>
        <begin position="89"/>
        <end position="216"/>
    </location>
</feature>
<evidence type="ECO:0000256" key="2">
    <source>
        <dbReference type="ARBA" id="ARBA00022679"/>
    </source>
</evidence>
<evidence type="ECO:0000313" key="6">
    <source>
        <dbReference type="EMBL" id="MDH7641177.1"/>
    </source>
</evidence>
<evidence type="ECO:0000256" key="3">
    <source>
        <dbReference type="ARBA" id="ARBA00047942"/>
    </source>
</evidence>
<dbReference type="InterPro" id="IPR002941">
    <property type="entry name" value="DNA_methylase_N4/N6"/>
</dbReference>
<sequence>MSGPRVERIGAATLYHGDCRDILPSLGAIDALCMDPPYEFDTSGGGAFRAQRENMDQIEAAGLADGFDHSVISGDQFGCAVIFAHNDQWASLLPHVAGQFDRYAICQWHKSNPLPVANHHYQPDTEIYVHAWKRGFHPAGDLRQKKRFIVAPNGQDGSIDHPTVKPLAVMRKIVTNITGETICDPFMGSGSTGVAAVELGRRFIGIERDPKHFETACRRIEAAQRQGALMLAVA</sequence>